<dbReference type="RefSeq" id="WP_315947200.1">
    <property type="nucleotide sequence ID" value="NZ_JAWCUA010000009.1"/>
</dbReference>
<protein>
    <submittedName>
        <fullName evidence="2">Histidine phosphatase family protein</fullName>
    </submittedName>
</protein>
<evidence type="ECO:0000256" key="1">
    <source>
        <dbReference type="ARBA" id="ARBA00022801"/>
    </source>
</evidence>
<organism evidence="2 3">
    <name type="scientific">Psychrosphaera aquimarina</name>
    <dbReference type="NCBI Taxonomy" id="2044854"/>
    <lineage>
        <taxon>Bacteria</taxon>
        <taxon>Pseudomonadati</taxon>
        <taxon>Pseudomonadota</taxon>
        <taxon>Gammaproteobacteria</taxon>
        <taxon>Alteromonadales</taxon>
        <taxon>Pseudoalteromonadaceae</taxon>
        <taxon>Psychrosphaera</taxon>
    </lineage>
</organism>
<sequence>MKTINITLVRHGEPEQLGLLLGHTDLNLSKLGEQQLINRFNNLKFERLISSPLKRCLVMAEYIATKRKMTVDVEVNIKEMNFGDWDGLGYDSLWQQTPSLGDFWQNPIDITPPNGESFLAFQTRVNKWWQSLIHQASGDIVVLTHAGVIKQVISNLLNEMHYAELSNKIKIDYAGIINIEVKQDDQGNVWPMLKF</sequence>
<dbReference type="InterPro" id="IPR013078">
    <property type="entry name" value="His_Pase_superF_clade-1"/>
</dbReference>
<dbReference type="SMART" id="SM00855">
    <property type="entry name" value="PGAM"/>
    <property type="match status" value="1"/>
</dbReference>
<dbReference type="EMBL" id="JAWCUA010000009">
    <property type="protein sequence ID" value="MDU0113569.1"/>
    <property type="molecule type" value="Genomic_DNA"/>
</dbReference>
<evidence type="ECO:0000313" key="3">
    <source>
        <dbReference type="Proteomes" id="UP001257914"/>
    </source>
</evidence>
<keyword evidence="3" id="KW-1185">Reference proteome</keyword>
<dbReference type="Proteomes" id="UP001257914">
    <property type="component" value="Unassembled WGS sequence"/>
</dbReference>
<evidence type="ECO:0000313" key="2">
    <source>
        <dbReference type="EMBL" id="MDU0113569.1"/>
    </source>
</evidence>
<dbReference type="Gene3D" id="3.40.50.1240">
    <property type="entry name" value="Phosphoglycerate mutase-like"/>
    <property type="match status" value="1"/>
</dbReference>
<dbReference type="InterPro" id="IPR029033">
    <property type="entry name" value="His_PPase_superfam"/>
</dbReference>
<keyword evidence="1" id="KW-0378">Hydrolase</keyword>
<dbReference type="Pfam" id="PF00300">
    <property type="entry name" value="His_Phos_1"/>
    <property type="match status" value="1"/>
</dbReference>
<accession>A0ABU3R1N7</accession>
<gene>
    <name evidence="2" type="ORF">RT723_11295</name>
</gene>
<proteinExistence type="predicted"/>
<dbReference type="InterPro" id="IPR051695">
    <property type="entry name" value="Phosphoglycerate_Mutase"/>
</dbReference>
<comment type="caution">
    <text evidence="2">The sequence shown here is derived from an EMBL/GenBank/DDBJ whole genome shotgun (WGS) entry which is preliminary data.</text>
</comment>
<reference evidence="2 3" key="1">
    <citation type="submission" date="2023-10" db="EMBL/GenBank/DDBJ databases">
        <title>Psychrosphaera aquimaarina strain SW33 isolated from seawater.</title>
        <authorList>
            <person name="Bayburt H."/>
            <person name="Kim J.M."/>
            <person name="Choi B.J."/>
            <person name="Jeon C.O."/>
        </authorList>
    </citation>
    <scope>NUCLEOTIDE SEQUENCE [LARGE SCALE GENOMIC DNA]</scope>
    <source>
        <strain evidence="2 3">KCTC 52743</strain>
    </source>
</reference>
<dbReference type="PANTHER" id="PTHR46517:SF1">
    <property type="entry name" value="FRUCTOSE-2,6-BISPHOSPHATASE TIGAR"/>
    <property type="match status" value="1"/>
</dbReference>
<dbReference type="CDD" id="cd07067">
    <property type="entry name" value="HP_PGM_like"/>
    <property type="match status" value="1"/>
</dbReference>
<dbReference type="PANTHER" id="PTHR46517">
    <property type="entry name" value="FRUCTOSE-2,6-BISPHOSPHATASE TIGAR"/>
    <property type="match status" value="1"/>
</dbReference>
<dbReference type="SUPFAM" id="SSF53254">
    <property type="entry name" value="Phosphoglycerate mutase-like"/>
    <property type="match status" value="1"/>
</dbReference>
<name>A0ABU3R1N7_9GAMM</name>